<dbReference type="NCBIfam" id="TIGR00654">
    <property type="entry name" value="PhzF_family"/>
    <property type="match status" value="1"/>
</dbReference>
<dbReference type="Proteomes" id="UP000654345">
    <property type="component" value="Unassembled WGS sequence"/>
</dbReference>
<dbReference type="Gene3D" id="3.10.310.10">
    <property type="entry name" value="Diaminopimelate Epimerase, Chain A, domain 1"/>
    <property type="match status" value="2"/>
</dbReference>
<gene>
    <name evidence="1" type="ORF">KSB_57140</name>
</gene>
<name>A0ABQ3UWM1_9CHLR</name>
<dbReference type="PANTHER" id="PTHR13774">
    <property type="entry name" value="PHENAZINE BIOSYNTHESIS PROTEIN"/>
    <property type="match status" value="1"/>
</dbReference>
<accession>A0ABQ3UWM1</accession>
<comment type="caution">
    <text evidence="1">The sequence shown here is derived from an EMBL/GenBank/DDBJ whole genome shotgun (WGS) entry which is preliminary data.</text>
</comment>
<dbReference type="PANTHER" id="PTHR13774:SF32">
    <property type="entry name" value="ANTISENSE-ENHANCING SEQUENCE 1"/>
    <property type="match status" value="1"/>
</dbReference>
<sequence>MDKYMHSKNSRPYHFRVVDVFADHIFGGNQLAVFLDGTGLTEQEMLAITREMNFSETTFLFPPSQPGSHARVRIFTPAGEIPFAGHPTLGTAFVLASNDLLPANTQQIVLEEGVGPITVRLSGEPSAPEFLWTTLPPLTFQASFENREAIAEALGLRATDFLTEAPIQLISTGNAFVYIPLRSRSLVEQVEVNMAQLRTSFAGVSSLKLYIFAPEPQADEQGRFHAFARMLKPYQGSIVEDSATGSAAGPLGAYLAQHGLVPCQDEAELVVEQGTQMGRQSFLHVHIRRQDDALSVDFGGSVVPVYEGVLRLSPR</sequence>
<dbReference type="Pfam" id="PF02567">
    <property type="entry name" value="PhzC-PhzF"/>
    <property type="match status" value="1"/>
</dbReference>
<evidence type="ECO:0000313" key="1">
    <source>
        <dbReference type="EMBL" id="GHO57239.1"/>
    </source>
</evidence>
<organism evidence="1 2">
    <name type="scientific">Ktedonobacter robiniae</name>
    <dbReference type="NCBI Taxonomy" id="2778365"/>
    <lineage>
        <taxon>Bacteria</taxon>
        <taxon>Bacillati</taxon>
        <taxon>Chloroflexota</taxon>
        <taxon>Ktedonobacteria</taxon>
        <taxon>Ktedonobacterales</taxon>
        <taxon>Ktedonobacteraceae</taxon>
        <taxon>Ktedonobacter</taxon>
    </lineage>
</organism>
<dbReference type="EMBL" id="BNJG01000002">
    <property type="protein sequence ID" value="GHO57239.1"/>
    <property type="molecule type" value="Genomic_DNA"/>
</dbReference>
<dbReference type="PIRSF" id="PIRSF016184">
    <property type="entry name" value="PhzC_PhzF"/>
    <property type="match status" value="1"/>
</dbReference>
<dbReference type="InterPro" id="IPR003719">
    <property type="entry name" value="Phenazine_PhzF-like"/>
</dbReference>
<evidence type="ECO:0000313" key="2">
    <source>
        <dbReference type="Proteomes" id="UP000654345"/>
    </source>
</evidence>
<keyword evidence="2" id="KW-1185">Reference proteome</keyword>
<proteinExistence type="predicted"/>
<reference evidence="1 2" key="1">
    <citation type="journal article" date="2021" name="Int. J. Syst. Evol. Microbiol.">
        <title>Reticulibacter mediterranei gen. nov., sp. nov., within the new family Reticulibacteraceae fam. nov., and Ktedonospora formicarum gen. nov., sp. nov., Ktedonobacter robiniae sp. nov., Dictyobacter formicarum sp. nov. and Dictyobacter arantiisoli sp. nov., belonging to the class Ktedonobacteria.</title>
        <authorList>
            <person name="Yabe S."/>
            <person name="Zheng Y."/>
            <person name="Wang C.M."/>
            <person name="Sakai Y."/>
            <person name="Abe K."/>
            <person name="Yokota A."/>
            <person name="Donadio S."/>
            <person name="Cavaletti L."/>
            <person name="Monciardini P."/>
        </authorList>
    </citation>
    <scope>NUCLEOTIDE SEQUENCE [LARGE SCALE GENOMIC DNA]</scope>
    <source>
        <strain evidence="1 2">SOSP1-30</strain>
    </source>
</reference>
<protein>
    <submittedName>
        <fullName evidence="1">Phenazine biosynthesis protein PhzF</fullName>
    </submittedName>
</protein>
<dbReference type="SUPFAM" id="SSF54506">
    <property type="entry name" value="Diaminopimelate epimerase-like"/>
    <property type="match status" value="1"/>
</dbReference>